<sequence length="284" mass="32202">MEILSRWQLPGRKCLKVALSHVIEAQYPAAVDRYVNLGQFYDVEAAKACRSEVVAHSDACHAAYARAFRRLKAAHQVECDAMEQVRLNKVKAERRTRGIIARELRKKKNGRIGKTTLRFLGSVTYKGHICFFDTVEELCSKVYVLTDHYHLAGGMIERFHQAAVASGHDVIACPCPEDTKTLRHLLIPDLGLAFVTSDDQETYTGQAYRRIRVDSMAEIASRSQLRFSLRMAAMLREEAIQALQEAKKFHDALEAVYNPYVDFDGVHALAEQETARILSYLKQE</sequence>
<dbReference type="Proteomes" id="UP000515960">
    <property type="component" value="Chromosome"/>
</dbReference>
<name>A0A7G9B1C0_9FIRM</name>
<evidence type="ECO:0000313" key="1">
    <source>
        <dbReference type="EMBL" id="QNL43351.1"/>
    </source>
</evidence>
<dbReference type="AlphaFoldDB" id="A0A7G9B1C0"/>
<reference evidence="1 2" key="1">
    <citation type="submission" date="2020-08" db="EMBL/GenBank/DDBJ databases">
        <authorList>
            <person name="Liu C."/>
            <person name="Sun Q."/>
        </authorList>
    </citation>
    <scope>NUCLEOTIDE SEQUENCE [LARGE SCALE GENOMIC DNA]</scope>
    <source>
        <strain evidence="1 2">NSJ-62</strain>
    </source>
</reference>
<dbReference type="RefSeq" id="WP_187331942.1">
    <property type="nucleotide sequence ID" value="NZ_CP060490.1"/>
</dbReference>
<dbReference type="KEGG" id="ohi:H8790_07550"/>
<protein>
    <submittedName>
        <fullName evidence="1">Uncharacterized protein</fullName>
    </submittedName>
</protein>
<gene>
    <name evidence="1" type="ORF">H8790_07550</name>
</gene>
<keyword evidence="2" id="KW-1185">Reference proteome</keyword>
<accession>A0A7G9B1C0</accession>
<dbReference type="EMBL" id="CP060490">
    <property type="protein sequence ID" value="QNL43351.1"/>
    <property type="molecule type" value="Genomic_DNA"/>
</dbReference>
<evidence type="ECO:0000313" key="2">
    <source>
        <dbReference type="Proteomes" id="UP000515960"/>
    </source>
</evidence>
<organism evidence="1 2">
    <name type="scientific">Oscillibacter hominis</name>
    <dbReference type="NCBI Taxonomy" id="2763056"/>
    <lineage>
        <taxon>Bacteria</taxon>
        <taxon>Bacillati</taxon>
        <taxon>Bacillota</taxon>
        <taxon>Clostridia</taxon>
        <taxon>Eubacteriales</taxon>
        <taxon>Oscillospiraceae</taxon>
        <taxon>Oscillibacter</taxon>
    </lineage>
</organism>
<proteinExistence type="predicted"/>